<dbReference type="GO" id="GO:0016301">
    <property type="term" value="F:kinase activity"/>
    <property type="evidence" value="ECO:0007669"/>
    <property type="project" value="UniProtKB-KW"/>
</dbReference>
<dbReference type="Gene3D" id="1.10.287.130">
    <property type="match status" value="1"/>
</dbReference>
<name>A0ABW5NG38_9SPHI</name>
<dbReference type="EC" id="2.7.13.3" evidence="2"/>
<protein>
    <recommendedName>
        <fullName evidence="2">histidine kinase</fullName>
        <ecNumber evidence="2">2.7.13.3</ecNumber>
    </recommendedName>
</protein>
<keyword evidence="7 8" id="KW-1133">Transmembrane helix</keyword>
<dbReference type="EMBL" id="JBHUMA010000003">
    <property type="protein sequence ID" value="MFD2597508.1"/>
    <property type="molecule type" value="Genomic_DNA"/>
</dbReference>
<evidence type="ECO:0000259" key="9">
    <source>
        <dbReference type="PROSITE" id="PS50109"/>
    </source>
</evidence>
<feature type="domain" description="Histidine kinase" evidence="9">
    <location>
        <begin position="225"/>
        <end position="430"/>
    </location>
</feature>
<dbReference type="Gene3D" id="3.30.565.10">
    <property type="entry name" value="Histidine kinase-like ATPase, C-terminal domain"/>
    <property type="match status" value="1"/>
</dbReference>
<reference evidence="11" key="1">
    <citation type="journal article" date="2019" name="Int. J. Syst. Evol. Microbiol.">
        <title>The Global Catalogue of Microorganisms (GCM) 10K type strain sequencing project: providing services to taxonomists for standard genome sequencing and annotation.</title>
        <authorList>
            <consortium name="The Broad Institute Genomics Platform"/>
            <consortium name="The Broad Institute Genome Sequencing Center for Infectious Disease"/>
            <person name="Wu L."/>
            <person name="Ma J."/>
        </authorList>
    </citation>
    <scope>NUCLEOTIDE SEQUENCE [LARGE SCALE GENOMIC DNA]</scope>
    <source>
        <strain evidence="11">KCTC 42248</strain>
    </source>
</reference>
<dbReference type="InterPro" id="IPR003594">
    <property type="entry name" value="HATPase_dom"/>
</dbReference>
<evidence type="ECO:0000313" key="11">
    <source>
        <dbReference type="Proteomes" id="UP001597393"/>
    </source>
</evidence>
<comment type="catalytic activity">
    <reaction evidence="1">
        <text>ATP + protein L-histidine = ADP + protein N-phospho-L-histidine.</text>
        <dbReference type="EC" id="2.7.13.3"/>
    </reaction>
</comment>
<dbReference type="PROSITE" id="PS50109">
    <property type="entry name" value="HIS_KIN"/>
    <property type="match status" value="1"/>
</dbReference>
<comment type="caution">
    <text evidence="10">The sequence shown here is derived from an EMBL/GenBank/DDBJ whole genome shotgun (WGS) entry which is preliminary data.</text>
</comment>
<keyword evidence="5 8" id="KW-0812">Transmembrane</keyword>
<gene>
    <name evidence="10" type="ORF">ACFSQ3_00980</name>
</gene>
<dbReference type="Proteomes" id="UP001597393">
    <property type="component" value="Unassembled WGS sequence"/>
</dbReference>
<accession>A0ABW5NG38</accession>
<dbReference type="SUPFAM" id="SSF55874">
    <property type="entry name" value="ATPase domain of HSP90 chaperone/DNA topoisomerase II/histidine kinase"/>
    <property type="match status" value="1"/>
</dbReference>
<evidence type="ECO:0000256" key="8">
    <source>
        <dbReference type="SAM" id="Phobius"/>
    </source>
</evidence>
<dbReference type="InterPro" id="IPR003661">
    <property type="entry name" value="HisK_dim/P_dom"/>
</dbReference>
<feature type="transmembrane region" description="Helical" evidence="8">
    <location>
        <begin position="12"/>
        <end position="34"/>
    </location>
</feature>
<evidence type="ECO:0000256" key="4">
    <source>
        <dbReference type="ARBA" id="ARBA00022679"/>
    </source>
</evidence>
<sequence length="430" mass="49178">MKKLVSLQQYMMRHFMLAIFAVMTIWALLFYAYILEEVYDNVDDGLRDQKITILRSAYEDPSILKLSTYGVNQFRIHAAKGSEIDERNNFSHEFFYMPYDDEDEPYRVLRTMFYGPDKLPYHLEIRASTVERDDLIIDLSTALFVLYVAVVLGIFFLLKYRIFRTAWKPFYAILKDLNAYEVGTTANVAAVDTEVQEFNNLQQHVASMIARNAAVFADQKLFIENASHELQTPLAITVNKIDLIMDDSQTPPSLLIKLSETKSALQRLIDLNRSLLILSRIENRQFVQTQQVDINKITSELLENLNEIAVHKGVHIHADFQHHLIVTGNLDLLTMALSNLIRNAIRYTQSGGEIQIEIVDNAWQIRNSSATGALPESYIYNRFYKGSDAIQSSGLGLSLVKSILDITPGGGIAYFFEQNFHQFSVTFDNS</sequence>
<proteinExistence type="predicted"/>
<dbReference type="InterPro" id="IPR005467">
    <property type="entry name" value="His_kinase_dom"/>
</dbReference>
<dbReference type="SMART" id="SM00388">
    <property type="entry name" value="HisKA"/>
    <property type="match status" value="1"/>
</dbReference>
<evidence type="ECO:0000256" key="6">
    <source>
        <dbReference type="ARBA" id="ARBA00022777"/>
    </source>
</evidence>
<keyword evidence="4" id="KW-0808">Transferase</keyword>
<keyword evidence="6 10" id="KW-0418">Kinase</keyword>
<keyword evidence="8" id="KW-0472">Membrane</keyword>
<dbReference type="CDD" id="cd00082">
    <property type="entry name" value="HisKA"/>
    <property type="match status" value="1"/>
</dbReference>
<keyword evidence="3" id="KW-0597">Phosphoprotein</keyword>
<evidence type="ECO:0000313" key="10">
    <source>
        <dbReference type="EMBL" id="MFD2597508.1"/>
    </source>
</evidence>
<dbReference type="PANTHER" id="PTHR45436:SF5">
    <property type="entry name" value="SENSOR HISTIDINE KINASE TRCS"/>
    <property type="match status" value="1"/>
</dbReference>
<evidence type="ECO:0000256" key="3">
    <source>
        <dbReference type="ARBA" id="ARBA00022553"/>
    </source>
</evidence>
<dbReference type="InterPro" id="IPR036097">
    <property type="entry name" value="HisK_dim/P_sf"/>
</dbReference>
<dbReference type="Pfam" id="PF02518">
    <property type="entry name" value="HATPase_c"/>
    <property type="match status" value="1"/>
</dbReference>
<evidence type="ECO:0000256" key="2">
    <source>
        <dbReference type="ARBA" id="ARBA00012438"/>
    </source>
</evidence>
<dbReference type="PANTHER" id="PTHR45436">
    <property type="entry name" value="SENSOR HISTIDINE KINASE YKOH"/>
    <property type="match status" value="1"/>
</dbReference>
<feature type="transmembrane region" description="Helical" evidence="8">
    <location>
        <begin position="135"/>
        <end position="158"/>
    </location>
</feature>
<evidence type="ECO:0000256" key="7">
    <source>
        <dbReference type="ARBA" id="ARBA00022989"/>
    </source>
</evidence>
<evidence type="ECO:0000256" key="5">
    <source>
        <dbReference type="ARBA" id="ARBA00022692"/>
    </source>
</evidence>
<dbReference type="InterPro" id="IPR036890">
    <property type="entry name" value="HATPase_C_sf"/>
</dbReference>
<evidence type="ECO:0000256" key="1">
    <source>
        <dbReference type="ARBA" id="ARBA00000085"/>
    </source>
</evidence>
<dbReference type="SUPFAM" id="SSF47384">
    <property type="entry name" value="Homodimeric domain of signal transducing histidine kinase"/>
    <property type="match status" value="1"/>
</dbReference>
<dbReference type="InterPro" id="IPR050428">
    <property type="entry name" value="TCS_sensor_his_kinase"/>
</dbReference>
<organism evidence="10 11">
    <name type="scientific">Sphingobacterium corticis</name>
    <dbReference type="NCBI Taxonomy" id="1812823"/>
    <lineage>
        <taxon>Bacteria</taxon>
        <taxon>Pseudomonadati</taxon>
        <taxon>Bacteroidota</taxon>
        <taxon>Sphingobacteriia</taxon>
        <taxon>Sphingobacteriales</taxon>
        <taxon>Sphingobacteriaceae</taxon>
        <taxon>Sphingobacterium</taxon>
    </lineage>
</organism>
<keyword evidence="11" id="KW-1185">Reference proteome</keyword>
<dbReference type="RefSeq" id="WP_380866711.1">
    <property type="nucleotide sequence ID" value="NZ_JBHUMA010000003.1"/>
</dbReference>